<accession>A0A0G4GS23</accession>
<feature type="compositionally biased region" description="Acidic residues" evidence="1">
    <location>
        <begin position="43"/>
        <end position="77"/>
    </location>
</feature>
<gene>
    <name evidence="3" type="ORF">Vbra_18548</name>
</gene>
<sequence length="399" mass="45567">MGMPSYAFPLPYRPQPQQQLPRPSPLPLPPPLPPPPPPRPSPPEEDQEGMEGEDVEDYDEEEEEDYEEEEDEGEGMEPSDFRYPPPQQQQQQQQQLLQHRPNGPVPFARAPYQYVNNRAYAQQQQLARGARYDQHPNHEEDDEEFEEEGDGHHHDESDQDEADDHVRRPATRGQMNGRARGLAHGNGAGAGTSAAAIGAGGGVGVAKRTKGQPDECAEADLAINRVYDEGAKNIIFDSCEEIRNRVKRYLERTKEGFEALLRHLKDKFPDVDVRLEDLQDFMREHGPMGGLDNICYWCLYWFFEAIYNGEIESAFKPLRNQRRKLLEDVYKSMQMVARKEKTKEQYEHELKHDCIAEDKWLKGAKAPSKELPGGEGAAAKKAKVPMQQPTINQYFHPDR</sequence>
<dbReference type="Pfam" id="PF24852">
    <property type="entry name" value="DUF7726"/>
    <property type="match status" value="1"/>
</dbReference>
<dbReference type="Proteomes" id="UP000041254">
    <property type="component" value="Unassembled WGS sequence"/>
</dbReference>
<protein>
    <recommendedName>
        <fullName evidence="2">DUF7726 domain-containing protein</fullName>
    </recommendedName>
</protein>
<feature type="compositionally biased region" description="Low complexity" evidence="1">
    <location>
        <begin position="88"/>
        <end position="98"/>
    </location>
</feature>
<dbReference type="OrthoDB" id="2592504at2759"/>
<evidence type="ECO:0000313" key="3">
    <source>
        <dbReference type="EMBL" id="CEM33412.1"/>
    </source>
</evidence>
<proteinExistence type="predicted"/>
<feature type="compositionally biased region" description="Pro residues" evidence="1">
    <location>
        <begin position="22"/>
        <end position="41"/>
    </location>
</feature>
<dbReference type="InParanoid" id="A0A0G4GS23"/>
<dbReference type="EMBL" id="CDMY01000781">
    <property type="protein sequence ID" value="CEM33412.1"/>
    <property type="molecule type" value="Genomic_DNA"/>
</dbReference>
<dbReference type="VEuPathDB" id="CryptoDB:Vbra_18548"/>
<feature type="region of interest" description="Disordered" evidence="1">
    <location>
        <begin position="172"/>
        <end position="191"/>
    </location>
</feature>
<evidence type="ECO:0000259" key="2">
    <source>
        <dbReference type="Pfam" id="PF24852"/>
    </source>
</evidence>
<feature type="compositionally biased region" description="Acidic residues" evidence="1">
    <location>
        <begin position="139"/>
        <end position="149"/>
    </location>
</feature>
<feature type="compositionally biased region" description="Polar residues" evidence="1">
    <location>
        <begin position="114"/>
        <end position="126"/>
    </location>
</feature>
<feature type="region of interest" description="Disordered" evidence="1">
    <location>
        <begin position="1"/>
        <end position="165"/>
    </location>
</feature>
<organism evidence="3 4">
    <name type="scientific">Vitrella brassicaformis (strain CCMP3155)</name>
    <dbReference type="NCBI Taxonomy" id="1169540"/>
    <lineage>
        <taxon>Eukaryota</taxon>
        <taxon>Sar</taxon>
        <taxon>Alveolata</taxon>
        <taxon>Colpodellida</taxon>
        <taxon>Vitrellaceae</taxon>
        <taxon>Vitrella</taxon>
    </lineage>
</organism>
<dbReference type="InterPro" id="IPR056143">
    <property type="entry name" value="DUF7726"/>
</dbReference>
<evidence type="ECO:0000256" key="1">
    <source>
        <dbReference type="SAM" id="MobiDB-lite"/>
    </source>
</evidence>
<feature type="domain" description="DUF7726" evidence="2">
    <location>
        <begin position="235"/>
        <end position="304"/>
    </location>
</feature>
<reference evidence="3 4" key="1">
    <citation type="submission" date="2014-11" db="EMBL/GenBank/DDBJ databases">
        <authorList>
            <person name="Zhu J."/>
            <person name="Qi W."/>
            <person name="Song R."/>
        </authorList>
    </citation>
    <scope>NUCLEOTIDE SEQUENCE [LARGE SCALE GENOMIC DNA]</scope>
</reference>
<dbReference type="AlphaFoldDB" id="A0A0G4GS23"/>
<name>A0A0G4GS23_VITBC</name>
<feature type="region of interest" description="Disordered" evidence="1">
    <location>
        <begin position="366"/>
        <end position="399"/>
    </location>
</feature>
<keyword evidence="4" id="KW-1185">Reference proteome</keyword>
<evidence type="ECO:0000313" key="4">
    <source>
        <dbReference type="Proteomes" id="UP000041254"/>
    </source>
</evidence>